<dbReference type="CDD" id="cd00067">
    <property type="entry name" value="GAL4"/>
    <property type="match status" value="1"/>
</dbReference>
<protein>
    <recommendedName>
        <fullName evidence="4">Zn(2)-C6 fungal-type domain-containing protein</fullName>
    </recommendedName>
</protein>
<gene>
    <name evidence="2" type="ORF">E0L32_008727</name>
</gene>
<dbReference type="GO" id="GO:0001228">
    <property type="term" value="F:DNA-binding transcription activator activity, RNA polymerase II-specific"/>
    <property type="evidence" value="ECO:0007669"/>
    <property type="project" value="TreeGrafter"/>
</dbReference>
<evidence type="ECO:0000256" key="1">
    <source>
        <dbReference type="ARBA" id="ARBA00023242"/>
    </source>
</evidence>
<organism evidence="2 3">
    <name type="scientific">Thyridium curvatum</name>
    <dbReference type="NCBI Taxonomy" id="1093900"/>
    <lineage>
        <taxon>Eukaryota</taxon>
        <taxon>Fungi</taxon>
        <taxon>Dikarya</taxon>
        <taxon>Ascomycota</taxon>
        <taxon>Pezizomycotina</taxon>
        <taxon>Sordariomycetes</taxon>
        <taxon>Sordariomycetidae</taxon>
        <taxon>Thyridiales</taxon>
        <taxon>Thyridiaceae</taxon>
        <taxon>Thyridium</taxon>
    </lineage>
</organism>
<dbReference type="PANTHER" id="PTHR47784:SF4">
    <property type="entry name" value="ZN(II)2CYS6 TRANSCRIPTION FACTOR (EUROFUNG)"/>
    <property type="match status" value="1"/>
</dbReference>
<evidence type="ECO:0000313" key="2">
    <source>
        <dbReference type="EMBL" id="TPX10322.1"/>
    </source>
</evidence>
<dbReference type="Proteomes" id="UP000319257">
    <property type="component" value="Unassembled WGS sequence"/>
</dbReference>
<dbReference type="GO" id="GO:0008270">
    <property type="term" value="F:zinc ion binding"/>
    <property type="evidence" value="ECO:0007669"/>
    <property type="project" value="InterPro"/>
</dbReference>
<keyword evidence="1" id="KW-0539">Nucleus</keyword>
<comment type="caution">
    <text evidence="2">The sequence shown here is derived from an EMBL/GenBank/DDBJ whole genome shotgun (WGS) entry which is preliminary data.</text>
</comment>
<dbReference type="RefSeq" id="XP_030992033.1">
    <property type="nucleotide sequence ID" value="XM_031143613.1"/>
</dbReference>
<evidence type="ECO:0000313" key="3">
    <source>
        <dbReference type="Proteomes" id="UP000319257"/>
    </source>
</evidence>
<dbReference type="OrthoDB" id="416217at2759"/>
<keyword evidence="3" id="KW-1185">Reference proteome</keyword>
<dbReference type="GeneID" id="41976174"/>
<dbReference type="STRING" id="1093900.A0A507AKX7"/>
<sequence>MAETPRSFLFAHSTLVLRDGGQPPVLRTTGVEEKKRKKRPHCKSRHGCLPCKSRRVKSQCDERVPCSGCVKRKIPCLQAAREHNVVPGLSVPRAVLGAAPSGVHFNLLHLELFHHWDKHTRMTLAFLEVWPVITQRAFHEEFIMSAILCIAASHLTVLCPQNTTYFLASTQLMAKTTELFRKNLSSQLTLSHYVSFLETELPVGSLSRLDLARDQLFLLGPGILQVWFQVMPVFIDQGSVFTQIIYQNPRPRIEETLLQIGENPARFVEPFMQIWDDPRYQTTDFHAAEPSPGGGSTSYAWRLLLGLDKEMAGHRCRPCTAPVSHSKHDETGRLARVRDTVTRITTNYTTGDNRDISSQSVRSLFESVVRRMSPLLCCASLLSTPDITVRSAITSLTTDIEQLFYGFPILCCGPFATLMVNGDSRALVFLHHFYRATRILLPPGKCWWAYRRSCVLEKLVLQKLETRGLQDPFTAYSFEL</sequence>
<dbReference type="PANTHER" id="PTHR47784">
    <property type="entry name" value="STEROL UPTAKE CONTROL PROTEIN 2"/>
    <property type="match status" value="1"/>
</dbReference>
<name>A0A507AKX7_9PEZI</name>
<proteinExistence type="predicted"/>
<dbReference type="InterPro" id="IPR001138">
    <property type="entry name" value="Zn2Cys6_DnaBD"/>
</dbReference>
<dbReference type="EMBL" id="SKBQ01000059">
    <property type="protein sequence ID" value="TPX10322.1"/>
    <property type="molecule type" value="Genomic_DNA"/>
</dbReference>
<dbReference type="InterPro" id="IPR053157">
    <property type="entry name" value="Sterol_Uptake_Regulator"/>
</dbReference>
<dbReference type="InParanoid" id="A0A507AKX7"/>
<evidence type="ECO:0008006" key="4">
    <source>
        <dbReference type="Google" id="ProtNLM"/>
    </source>
</evidence>
<reference evidence="2 3" key="1">
    <citation type="submission" date="2019-06" db="EMBL/GenBank/DDBJ databases">
        <title>Draft genome sequence of the filamentous fungus Phialemoniopsis curvata isolated from diesel fuel.</title>
        <authorList>
            <person name="Varaljay V.A."/>
            <person name="Lyon W.J."/>
            <person name="Crouch A.L."/>
            <person name="Drake C.E."/>
            <person name="Hollomon J.M."/>
            <person name="Nadeau L.J."/>
            <person name="Nunn H.S."/>
            <person name="Stevenson B.S."/>
            <person name="Bojanowski C.L."/>
            <person name="Crookes-Goodson W.J."/>
        </authorList>
    </citation>
    <scope>NUCLEOTIDE SEQUENCE [LARGE SCALE GENOMIC DNA]</scope>
    <source>
        <strain evidence="2 3">D216</strain>
    </source>
</reference>
<accession>A0A507AKX7</accession>
<dbReference type="AlphaFoldDB" id="A0A507AKX7"/>